<dbReference type="GO" id="GO:0016539">
    <property type="term" value="P:intein-mediated protein splicing"/>
    <property type="evidence" value="ECO:0007669"/>
    <property type="project" value="InterPro"/>
</dbReference>
<dbReference type="InterPro" id="IPR049730">
    <property type="entry name" value="SNF2/RAD54-like_C"/>
</dbReference>
<dbReference type="Pfam" id="PF00271">
    <property type="entry name" value="Helicase_C"/>
    <property type="match status" value="1"/>
</dbReference>
<feature type="compositionally biased region" description="Low complexity" evidence="3">
    <location>
        <begin position="148"/>
        <end position="160"/>
    </location>
</feature>
<dbReference type="InterPro" id="IPR006141">
    <property type="entry name" value="Intein_N"/>
</dbReference>
<dbReference type="SMART" id="SM00487">
    <property type="entry name" value="DEXDc"/>
    <property type="match status" value="1"/>
</dbReference>
<evidence type="ECO:0000256" key="1">
    <source>
        <dbReference type="ARBA" id="ARBA00006594"/>
    </source>
</evidence>
<dbReference type="InterPro" id="IPR003587">
    <property type="entry name" value="Hint_dom_N"/>
</dbReference>
<comment type="similarity">
    <text evidence="1">Belongs to the N(4)/N(6)-methyltransferase family.</text>
</comment>
<dbReference type="PANTHER" id="PTHR41313">
    <property type="entry name" value="ADENINE-SPECIFIC METHYLTRANSFERASE"/>
    <property type="match status" value="1"/>
</dbReference>
<dbReference type="SUPFAM" id="SSF51294">
    <property type="entry name" value="Hedgehog/intein (Hint) domain"/>
    <property type="match status" value="1"/>
</dbReference>
<gene>
    <name evidence="5" type="ORF">F1189_13705</name>
</gene>
<feature type="compositionally biased region" description="Low complexity" evidence="3">
    <location>
        <begin position="484"/>
        <end position="494"/>
    </location>
</feature>
<dbReference type="Gene3D" id="3.40.50.300">
    <property type="entry name" value="P-loop containing nucleotide triphosphate hydrolases"/>
    <property type="match status" value="1"/>
</dbReference>
<feature type="region of interest" description="Disordered" evidence="3">
    <location>
        <begin position="1941"/>
        <end position="1965"/>
    </location>
</feature>
<dbReference type="Gene3D" id="3.40.50.10810">
    <property type="entry name" value="Tandem AAA-ATPase domain"/>
    <property type="match status" value="1"/>
</dbReference>
<dbReference type="InterPro" id="IPR014001">
    <property type="entry name" value="Helicase_ATP-bd"/>
</dbReference>
<dbReference type="CDD" id="cd18793">
    <property type="entry name" value="SF2_C_SNF"/>
    <property type="match status" value="1"/>
</dbReference>
<evidence type="ECO:0000313" key="5">
    <source>
        <dbReference type="EMBL" id="KAA5611612.1"/>
    </source>
</evidence>
<feature type="region of interest" description="Disordered" evidence="3">
    <location>
        <begin position="369"/>
        <end position="402"/>
    </location>
</feature>
<dbReference type="InterPro" id="IPR003356">
    <property type="entry name" value="DNA_methylase_A-5"/>
</dbReference>
<feature type="region of interest" description="Disordered" evidence="3">
    <location>
        <begin position="79"/>
        <end position="116"/>
    </location>
</feature>
<feature type="compositionally biased region" description="Basic and acidic residues" evidence="3">
    <location>
        <begin position="495"/>
        <end position="539"/>
    </location>
</feature>
<dbReference type="InterPro" id="IPR001650">
    <property type="entry name" value="Helicase_C-like"/>
</dbReference>
<feature type="compositionally biased region" description="Low complexity" evidence="3">
    <location>
        <begin position="264"/>
        <end position="275"/>
    </location>
</feature>
<name>A0A5M6ITM3_9PROT</name>
<dbReference type="InterPro" id="IPR052933">
    <property type="entry name" value="DNA_Protect_Modify"/>
</dbReference>
<sequence>MQTDTPPPVLLFFAKAVIRGGASSDLFADKVEVAGYTNTHGTFVAPHKATRHKRRVVRAVPEAARVHVQPDLFGARLAAEAPAKRTPKTDDRQTMLFGAPAPAPEQPAATPEAKPQDIDRRLAALKERRAPHPEEVAPEPAAAPQPAPKAQEAPQAAPAPQSIADRIVQTYLKLTGGQVNRRARLADIRAAMPDVPREDLDRALFALAHGGDAGLLRNDDQAMLRPEDRTAAVQIGDQERHLLWLDRPDPKVAGQESPEPPAPAQEAPKATEPAAKVPDAIKGRLKRALAALADVEAAMEGARRTDEKFQGDGRYEYDAYQNRATQREAAQAMLAKFREQARKLGIDPEATIRELGGEPNVSMSQAGQAYAAGTGQEPDVSKTEVGQMPAAPAEQKPSADPLHASDEEWRRAIYDAMQARWDAGKDVTVRTALRVTKIGPKHRDSVRFRDEQIQIARGKGWDTLLGIGREIDQLAHELGLPTGQQRADAQQAARTPEDDARDEAQLDAAARELRPLVDAQDRAREKWATSRSLEDEKALDAAGAPVQEAGKRLGLTELRLHDAIELASNMDPAPAGAGQEPDEPKAEAGQKPDTPPAAAEPAPGAKSEPIKLRQGDGEAASVLLHAAARGDKEAAGRMTAKEMLEAANRRKFDIAQRNQRDPSLQTYADALMNLVVEHANADGKHDAFLSSLKGQAAFNFLTDAIGETLAQAIEEAQPQKKGRKKAGKEPAQAGQQAADKPDETRAKAGQTPAERPKKGAKGDRAAVVAAVRDALDRDDAPAAIAALESLTYQDLQAAADALSLPFTANPKGKKELVGRLHKIIPKLTRSAVAAFQREKHIAGIRSELKKDEHALADREAWEAGSSPDDPAWAYARLPVGLTKDQLKERIAQRRRELAQAEGGASPEEPQPEAPAESPPPAAPAKLTSFGVQPGTTKGERKKANKRALAILAEKRDEEMTDEDREALARYTGNGGVGDSQSEFYTPPAVASSMWDMLRNAGFSGGSVLEPSCGTGVYLHTAPEAARVTGVEMDPTSARIAGILHGPAGHDIHNASLERFATQDGRQFDAVIGNVPFCGRGSLLKDDKPELPRAEQYFVDTALDKCRDGGLVAVIVPTGIMDAQGTRSFRERIMAKAEFLGGRRLPNTCFQAAHTEVTSDILVFRKRPQEIAGALGALDQDQLKAAGVWDAEFLAGTYFQGRGAPNVMGRVTTKMGQFGEEATVAGSMEGVPEALSTWAPEEPVAPSPSVPAILESLGDDAAARRRVTNAALRTPYQVAQPGDVRVVNGVRYVLQGQPPRWNRAEEEVPEAVEDARHIAELLDDLAEGRARDPKFTRAGLIEALDSWVAAHGTPASNKQLRAWLAAPFMPRGEDVHPEDHAHQVQQAQRHVARILGAVNADGSYSDLVTGRVREAEAADLETVATRLALEWGGFTADQLATAANAHVDTVLDRLHASSDFAVEADGKTWTTIDGYMTGDLWPKLDAARAAAAEPSVAPELRAKYQRQVAELEKAIDPKSLEDVEVTLSSGFVQPGDIEAWFTARNDAYKERNPGRAWEPGEYSVTYDSGAWSIRRADDGGAPFRGNDAELVERFLNRDGVRRTETEKVEALNREFKTWLLGSERREAMEDRYNRLYRGFRAREFSNAPIHIAGMNTEGLKAFQYGGVRWALAAGKGIVAADVGLGKTVRGLMLARLAKQTGQAKRPTFVVPKSVVANWVAEAEKWFPGSRVLVIGESMVKGRDGTMKAVSDDEATRKQKLQSLTQNDWDFVFITQPAWNELDVSPELRDRYENDNFWTQRADALDRAKSDKKRGKIRTAFELQQAKQTFTKREGSIFFDDLGVDMLVMDEAHCFPAGTLVDGRPIESFHAGDLVRAFDHAAGRIVLSRVANLQIRVPRDLYRIEMDDGTTLICTGKHPIFTPHGYIFAEDIAVGDVAFKNKRGPADGEEERRPMEAERSSPGNGDASMRVVRHALEADAAAGLEAPRGAAELLLQQDPLGAFQGSPEEAESLRHGSRDCAGEGAIAGRAGRWLGGGAHGQGAVSGERHPVLLQGGHRTPRAADRHGRDRIAPIVFQAGPGPQEGGDFMEVRVARVAPLDRGVDETFGGVCKGGVVYNIEVERHHNYIAEGILVHNSYKNLFAARQRFGESPKFLGGSGQSKRALDTFHKTRALRDANGGKGVFMLTATPTKNSPLEVYSMLSHIAPEAFERMGIRNAEDFLDRFCVFETRKILGLNGEYDDDLCVTGFKNLSELREVMRRYIDHKTAEDVGLELPERDDQQHMVDMTPAQEAVYEELRSLIAGKDDAAGKIDAEGEAHIFSVMDKMQKATLDLSLLGPEHAGEASPKMELCAKNVARGAADGGQVVFCEAIDTHEKIVDMIAKHGIPRERIAIINGNTAKTGDARQKISDAFNSGRIDVVIANKTAEEGVNLQKRTADIHHLDLPWEPATLQQRNGRGLRQGNTNKAVRLHTYLARGSFDGYRWQTISAKKDWQDLLWNGGDTVENLVFEGGGTREEMMIALSKDPDATAKKLSEDKEAQQARTEAAERGKATDQFTRYQEMRRSLAELRAKHPQGAEPSAAMRRLEYRSDVLADTLRHSKWFAHKELLDSVEPAYIEPSTNVAWTKGRGFELAGGSGGPIHYSSSPTRWVVEGVDLGNDAGPQIIARQWGATPGDDSKTVRMDAAKFKAGVTPIAYSQEEEEKHIAAEKAAREAKAKKEAEEKGVAHLGEVAAMPPVVVQARAAELQRQLKASAAAYKDYGWDGPLPLVRPDGSVFAAESYDARKRLADNDFLLPTPENREKAIAAYADLASRRRIRNNFVSGRRGKTTHVGVKASYPDSNREYSGFEANPWEKIIRQLYGDGAVQEARAAADKRIRERIDAAPDFRSAVEAAQPAVQLPQYGGSLAAGAWPADVVAKLWDKAAAEGLLHTPLRQAAPSDYQGSINHHTFSMPVPGSSYDRTNPGMKVGDFLNAVGAGREMPPAPEPAPNPKPQPAAMPAAAPTQPPEAGQKPAEIAGQKPDAISGQKPAFPGQKPAKAGQSANRPDGGRQLVEHVTANGKTIRGVIRRDLSYHEAKKIDPYTFRKDGGMFIREKHL</sequence>
<dbReference type="PANTHER" id="PTHR41313:SF1">
    <property type="entry name" value="DNA METHYLASE ADENINE-SPECIFIC DOMAIN-CONTAINING PROTEIN"/>
    <property type="match status" value="1"/>
</dbReference>
<dbReference type="GO" id="GO:0003677">
    <property type="term" value="F:DNA binding"/>
    <property type="evidence" value="ECO:0007669"/>
    <property type="project" value="InterPro"/>
</dbReference>
<comment type="caution">
    <text evidence="5">The sequence shown here is derived from an EMBL/GenBank/DDBJ whole genome shotgun (WGS) entry which is preliminary data.</text>
</comment>
<dbReference type="OrthoDB" id="9814088at2"/>
<dbReference type="InterPro" id="IPR038718">
    <property type="entry name" value="SNF2-like_sf"/>
</dbReference>
<dbReference type="SMART" id="SM00306">
    <property type="entry name" value="HintN"/>
    <property type="match status" value="1"/>
</dbReference>
<dbReference type="Pfam" id="PF00176">
    <property type="entry name" value="SNF2-rel_dom"/>
    <property type="match status" value="2"/>
</dbReference>
<dbReference type="GO" id="GO:0004386">
    <property type="term" value="F:helicase activity"/>
    <property type="evidence" value="ECO:0007669"/>
    <property type="project" value="UniProtKB-KW"/>
</dbReference>
<feature type="region of interest" description="Disordered" evidence="3">
    <location>
        <begin position="482"/>
        <end position="545"/>
    </location>
</feature>
<dbReference type="PROSITE" id="PS51194">
    <property type="entry name" value="HELICASE_CTER"/>
    <property type="match status" value="1"/>
</dbReference>
<keyword evidence="5" id="KW-0489">Methyltransferase</keyword>
<protein>
    <submittedName>
        <fullName evidence="5">N-6 DNA methylase</fullName>
    </submittedName>
</protein>
<feature type="compositionally biased region" description="Basic and acidic residues" evidence="3">
    <location>
        <begin position="754"/>
        <end position="764"/>
    </location>
</feature>
<keyword evidence="6" id="KW-1185">Reference proteome</keyword>
<evidence type="ECO:0000256" key="2">
    <source>
        <dbReference type="ARBA" id="ARBA00022801"/>
    </source>
</evidence>
<feature type="domain" description="Helicase C-terminal" evidence="4">
    <location>
        <begin position="2342"/>
        <end position="2511"/>
    </location>
</feature>
<dbReference type="InterPro" id="IPR036844">
    <property type="entry name" value="Hint_dom_sf"/>
</dbReference>
<feature type="compositionally biased region" description="Basic and acidic residues" evidence="3">
    <location>
        <begin position="2526"/>
        <end position="2551"/>
    </location>
</feature>
<keyword evidence="2" id="KW-0378">Hydrolase</keyword>
<dbReference type="GO" id="GO:0005524">
    <property type="term" value="F:ATP binding"/>
    <property type="evidence" value="ECO:0007669"/>
    <property type="project" value="InterPro"/>
</dbReference>
<feature type="region of interest" description="Disordered" evidence="3">
    <location>
        <begin position="569"/>
        <end position="610"/>
    </location>
</feature>
<dbReference type="PROSITE" id="PS50818">
    <property type="entry name" value="INTEIN_C_TER"/>
    <property type="match status" value="1"/>
</dbReference>
<dbReference type="Proteomes" id="UP000325255">
    <property type="component" value="Unassembled WGS sequence"/>
</dbReference>
<feature type="compositionally biased region" description="Pro residues" evidence="3">
    <location>
        <begin position="2982"/>
        <end position="2996"/>
    </location>
</feature>
<evidence type="ECO:0000256" key="3">
    <source>
        <dbReference type="SAM" id="MobiDB-lite"/>
    </source>
</evidence>
<evidence type="ECO:0000313" key="6">
    <source>
        <dbReference type="Proteomes" id="UP000325255"/>
    </source>
</evidence>
<organism evidence="5 6">
    <name type="scientific">Rhodovastum atsumiense</name>
    <dbReference type="NCBI Taxonomy" id="504468"/>
    <lineage>
        <taxon>Bacteria</taxon>
        <taxon>Pseudomonadati</taxon>
        <taxon>Pseudomonadota</taxon>
        <taxon>Alphaproteobacteria</taxon>
        <taxon>Acetobacterales</taxon>
        <taxon>Acetobacteraceae</taxon>
        <taxon>Rhodovastum</taxon>
    </lineage>
</organism>
<dbReference type="PRINTS" id="PR00507">
    <property type="entry name" value="N12N6MTFRASE"/>
</dbReference>
<feature type="region of interest" description="Disordered" evidence="3">
    <location>
        <begin position="249"/>
        <end position="276"/>
    </location>
</feature>
<dbReference type="InterPro" id="IPR030934">
    <property type="entry name" value="Intein_C"/>
</dbReference>
<dbReference type="Gene3D" id="2.170.16.10">
    <property type="entry name" value="Hedgehog/Intein (Hint) domain"/>
    <property type="match status" value="2"/>
</dbReference>
<feature type="region of interest" description="Disordered" evidence="3">
    <location>
        <begin position="715"/>
        <end position="765"/>
    </location>
</feature>
<dbReference type="SUPFAM" id="SSF53335">
    <property type="entry name" value="S-adenosyl-L-methionine-dependent methyltransferases"/>
    <property type="match status" value="1"/>
</dbReference>
<dbReference type="CDD" id="cd00081">
    <property type="entry name" value="Hint"/>
    <property type="match status" value="2"/>
</dbReference>
<feature type="compositionally biased region" description="Low complexity" evidence="3">
    <location>
        <begin position="596"/>
        <end position="605"/>
    </location>
</feature>
<proteinExistence type="inferred from homology"/>
<dbReference type="SMART" id="SM00490">
    <property type="entry name" value="HELICc"/>
    <property type="match status" value="1"/>
</dbReference>
<keyword evidence="5" id="KW-0808">Transferase</keyword>
<dbReference type="GO" id="GO:0008170">
    <property type="term" value="F:N-methyltransferase activity"/>
    <property type="evidence" value="ECO:0007669"/>
    <property type="project" value="InterPro"/>
</dbReference>
<dbReference type="Gene3D" id="3.40.50.150">
    <property type="entry name" value="Vaccinia Virus protein VP39"/>
    <property type="match status" value="1"/>
</dbReference>
<feature type="compositionally biased region" description="Low complexity" evidence="3">
    <location>
        <begin position="2997"/>
        <end position="3009"/>
    </location>
</feature>
<dbReference type="Pfam" id="PF02384">
    <property type="entry name" value="N6_Mtase"/>
    <property type="match status" value="1"/>
</dbReference>
<evidence type="ECO:0000259" key="4">
    <source>
        <dbReference type="PROSITE" id="PS51194"/>
    </source>
</evidence>
<dbReference type="SUPFAM" id="SSF52540">
    <property type="entry name" value="P-loop containing nucleoside triphosphate hydrolases"/>
    <property type="match status" value="2"/>
</dbReference>
<dbReference type="GO" id="GO:0032259">
    <property type="term" value="P:methylation"/>
    <property type="evidence" value="ECO:0007669"/>
    <property type="project" value="UniProtKB-KW"/>
</dbReference>
<feature type="region of interest" description="Disordered" evidence="3">
    <location>
        <begin position="2976"/>
        <end position="3050"/>
    </location>
</feature>
<dbReference type="GO" id="GO:0016787">
    <property type="term" value="F:hydrolase activity"/>
    <property type="evidence" value="ECO:0007669"/>
    <property type="project" value="UniProtKB-KW"/>
</dbReference>
<accession>A0A5M6ITM3</accession>
<dbReference type="NCBIfam" id="TIGR01443">
    <property type="entry name" value="intein_Cterm"/>
    <property type="match status" value="1"/>
</dbReference>
<dbReference type="CDD" id="cd02440">
    <property type="entry name" value="AdoMet_MTases"/>
    <property type="match status" value="1"/>
</dbReference>
<feature type="region of interest" description="Disordered" evidence="3">
    <location>
        <begin position="892"/>
        <end position="945"/>
    </location>
</feature>
<dbReference type="InterPro" id="IPR029063">
    <property type="entry name" value="SAM-dependent_MTases_sf"/>
</dbReference>
<dbReference type="InterPro" id="IPR027417">
    <property type="entry name" value="P-loop_NTPase"/>
</dbReference>
<reference evidence="5 6" key="1">
    <citation type="submission" date="2019-09" db="EMBL/GenBank/DDBJ databases">
        <title>Genome sequence of Rhodovastum atsumiense, a diverse member of the Acetobacteraceae family of non-sulfur purple photosynthetic bacteria.</title>
        <authorList>
            <person name="Meyer T."/>
            <person name="Kyndt J."/>
        </authorList>
    </citation>
    <scope>NUCLEOTIDE SEQUENCE [LARGE SCALE GENOMIC DNA]</scope>
    <source>
        <strain evidence="5 6">DSM 21279</strain>
    </source>
</reference>
<dbReference type="EMBL" id="VWPK01000019">
    <property type="protein sequence ID" value="KAA5611612.1"/>
    <property type="molecule type" value="Genomic_DNA"/>
</dbReference>
<dbReference type="InterPro" id="IPR000330">
    <property type="entry name" value="SNF2_N"/>
</dbReference>
<feature type="compositionally biased region" description="Basic and acidic residues" evidence="3">
    <location>
        <begin position="1942"/>
        <end position="1957"/>
    </location>
</feature>
<dbReference type="PROSITE" id="PS50817">
    <property type="entry name" value="INTEIN_N_TER"/>
    <property type="match status" value="1"/>
</dbReference>
<dbReference type="RefSeq" id="WP_150041386.1">
    <property type="nucleotide sequence ID" value="NZ_OW485606.1"/>
</dbReference>
<feature type="region of interest" description="Disordered" evidence="3">
    <location>
        <begin position="129"/>
        <end position="160"/>
    </location>
</feature>
<feature type="region of interest" description="Disordered" evidence="3">
    <location>
        <begin position="2526"/>
        <end position="2553"/>
    </location>
</feature>